<evidence type="ECO:0000313" key="3">
    <source>
        <dbReference type="Proteomes" id="UP000610966"/>
    </source>
</evidence>
<dbReference type="Proteomes" id="UP000610966">
    <property type="component" value="Unassembled WGS sequence"/>
</dbReference>
<dbReference type="AlphaFoldDB" id="A0A8J3RAN0"/>
<comment type="caution">
    <text evidence="2">The sequence shown here is derived from an EMBL/GenBank/DDBJ whole genome shotgun (WGS) entry which is preliminary data.</text>
</comment>
<proteinExistence type="predicted"/>
<feature type="region of interest" description="Disordered" evidence="1">
    <location>
        <begin position="783"/>
        <end position="804"/>
    </location>
</feature>
<accession>A0A8J3RAN0</accession>
<evidence type="ECO:0000313" key="2">
    <source>
        <dbReference type="EMBL" id="GIH72506.1"/>
    </source>
</evidence>
<sequence>MDTRGVPVNVESMRRSLREAEQFSGGIVRLLESALLPEYLRPDVERACDQAKLVLSATRDPYVVGILGEFSAGKTMFIASLLGLLDDLAIGDRPTTGNVTAFWVRQGPAKSSSAIVGVRVTYLSAAEVRDCREKLGAQLREAAGRTNSLVTEEFDGAVREASSPTGNGRQLRHWYDTHAAACPDEVGRLTTQLVAIASAAAEFTHLLGRRDEPVVLQEAAPLLTISDARSTSESSSMAADRFWIVRHVTITVEVPPEILDLDRLVGEAPWTGGSTQAQDLDRLVIYDFPGFLNHISGERDLRLTETMLPEMDTVVALLKAANADGPASDHLGHLFRDVFAKDRRRGRVLVGVGNVSDVPEIGRLASPAARHAEREDDLLRQLPTLKELLDTADRLSPEEEPFLYSGLVALKRLGLAGSLDHRADEADGVARSAGDAAESLPQVSRLKPLLAALAHDGGREAVVSRLQDRLAEHGLVRRYERVRRERDRLDGLLNGLETRLEQAPQDAWASADADVMRLLDRTEGVLTSLISDIPTMLADTLTMSPATGGQSIVEDIRATITAKVLAWPEWWQILSTTAGAEVRGGPETTEAFLPQFKSTCHSAYRAAHRQILLQWEEAVIAKAERSLPLDVRTLAERPELSPKNVKRARLLTHPAEWHGMLMDVADDIAAAEGDGTLDDVFPLRRPHRFAWAIAKTDRPPIDDGGFAHQLHPGHVLRLRHELVGAATAAVQGRIDALRPSAAQNVGDFLKSLERVLSKLRSSLTSTPTTPAQEKPLLDELRRLRESSGQGKGTLRDLISEAEAD</sequence>
<dbReference type="InterPro" id="IPR027417">
    <property type="entry name" value="P-loop_NTPase"/>
</dbReference>
<keyword evidence="3" id="KW-1185">Reference proteome</keyword>
<protein>
    <recommendedName>
        <fullName evidence="4">Dynamin family protein</fullName>
    </recommendedName>
</protein>
<dbReference type="SUPFAM" id="SSF52540">
    <property type="entry name" value="P-loop containing nucleoside triphosphate hydrolases"/>
    <property type="match status" value="1"/>
</dbReference>
<evidence type="ECO:0008006" key="4">
    <source>
        <dbReference type="Google" id="ProtNLM"/>
    </source>
</evidence>
<reference evidence="2" key="1">
    <citation type="submission" date="2021-01" db="EMBL/GenBank/DDBJ databases">
        <title>Whole genome shotgun sequence of Sphaerimonospora thailandensis NBRC 107569.</title>
        <authorList>
            <person name="Komaki H."/>
            <person name="Tamura T."/>
        </authorList>
    </citation>
    <scope>NUCLEOTIDE SEQUENCE</scope>
    <source>
        <strain evidence="2">NBRC 107569</strain>
    </source>
</reference>
<organism evidence="2 3">
    <name type="scientific">Sphaerimonospora thailandensis</name>
    <dbReference type="NCBI Taxonomy" id="795644"/>
    <lineage>
        <taxon>Bacteria</taxon>
        <taxon>Bacillati</taxon>
        <taxon>Actinomycetota</taxon>
        <taxon>Actinomycetes</taxon>
        <taxon>Streptosporangiales</taxon>
        <taxon>Streptosporangiaceae</taxon>
        <taxon>Sphaerimonospora</taxon>
    </lineage>
</organism>
<dbReference type="EMBL" id="BOOG01000053">
    <property type="protein sequence ID" value="GIH72506.1"/>
    <property type="molecule type" value="Genomic_DNA"/>
</dbReference>
<name>A0A8J3RAN0_9ACTN</name>
<gene>
    <name evidence="2" type="ORF">Mth01_47590</name>
</gene>
<evidence type="ECO:0000256" key="1">
    <source>
        <dbReference type="SAM" id="MobiDB-lite"/>
    </source>
</evidence>